<dbReference type="GO" id="GO:0030570">
    <property type="term" value="F:pectate lyase activity"/>
    <property type="evidence" value="ECO:0007669"/>
    <property type="project" value="UniProtKB-UniRule"/>
</dbReference>
<evidence type="ECO:0000256" key="1">
    <source>
        <dbReference type="ARBA" id="ARBA00000695"/>
    </source>
</evidence>
<dbReference type="InterPro" id="IPR011050">
    <property type="entry name" value="Pectin_lyase_fold/virulence"/>
</dbReference>
<protein>
    <recommendedName>
        <fullName evidence="10">Pectate lyase</fullName>
        <ecNumber evidence="10">4.2.2.2</ecNumber>
    </recommendedName>
</protein>
<dbReference type="PANTHER" id="PTHR33407">
    <property type="entry name" value="PECTATE LYASE F-RELATED"/>
    <property type="match status" value="1"/>
</dbReference>
<keyword evidence="7 10" id="KW-0106">Calcium</keyword>
<evidence type="ECO:0000256" key="5">
    <source>
        <dbReference type="ARBA" id="ARBA00022525"/>
    </source>
</evidence>
<feature type="compositionally biased region" description="Acidic residues" evidence="11">
    <location>
        <begin position="235"/>
        <end position="246"/>
    </location>
</feature>
<evidence type="ECO:0000313" key="13">
    <source>
        <dbReference type="Proteomes" id="UP000285146"/>
    </source>
</evidence>
<keyword evidence="5 10" id="KW-0964">Secreted</keyword>
<dbReference type="Proteomes" id="UP000285146">
    <property type="component" value="Unassembled WGS sequence"/>
</dbReference>
<dbReference type="AlphaFoldDB" id="A0A423WEL0"/>
<evidence type="ECO:0000256" key="11">
    <source>
        <dbReference type="SAM" id="MobiDB-lite"/>
    </source>
</evidence>
<dbReference type="SUPFAM" id="SSF51126">
    <property type="entry name" value="Pectin lyase-like"/>
    <property type="match status" value="1"/>
</dbReference>
<dbReference type="OrthoDB" id="441042at2759"/>
<keyword evidence="13" id="KW-1185">Reference proteome</keyword>
<dbReference type="EMBL" id="LKEB01000053">
    <property type="protein sequence ID" value="ROW01822.1"/>
    <property type="molecule type" value="Genomic_DNA"/>
</dbReference>
<comment type="subcellular location">
    <subcellularLocation>
        <location evidence="3 10">Secreted</location>
    </subcellularLocation>
</comment>
<accession>A0A423WEL0</accession>
<evidence type="ECO:0000256" key="3">
    <source>
        <dbReference type="ARBA" id="ARBA00004613"/>
    </source>
</evidence>
<comment type="function">
    <text evidence="9 10">Pectinolytic enzyme consist of four classes of enzymes: pectin lyase, polygalacturonase, pectin methylesterase and rhamnogalacturonase. Among pectinolytic enzymes, pectin lyase is the most important in depolymerization of pectin, since it cleaves internal glycosidic bonds of highly methylated pectins. Favors pectate, the anion, over pectin, the methyl ester.</text>
</comment>
<comment type="cofactor">
    <cofactor evidence="2 10">
        <name>Ca(2+)</name>
        <dbReference type="ChEBI" id="CHEBI:29108"/>
    </cofactor>
</comment>
<dbReference type="GO" id="GO:0005576">
    <property type="term" value="C:extracellular region"/>
    <property type="evidence" value="ECO:0007669"/>
    <property type="project" value="UniProtKB-SubCell"/>
</dbReference>
<organism evidence="12 13">
    <name type="scientific">Cytospora leucostoma</name>
    <dbReference type="NCBI Taxonomy" id="1230097"/>
    <lineage>
        <taxon>Eukaryota</taxon>
        <taxon>Fungi</taxon>
        <taxon>Dikarya</taxon>
        <taxon>Ascomycota</taxon>
        <taxon>Pezizomycotina</taxon>
        <taxon>Sordariomycetes</taxon>
        <taxon>Sordariomycetidae</taxon>
        <taxon>Diaporthales</taxon>
        <taxon>Cytosporaceae</taxon>
        <taxon>Cytospora</taxon>
    </lineage>
</organism>
<proteinExistence type="inferred from homology"/>
<dbReference type="GO" id="GO:0045490">
    <property type="term" value="P:pectin catabolic process"/>
    <property type="evidence" value="ECO:0007669"/>
    <property type="project" value="TreeGrafter"/>
</dbReference>
<evidence type="ECO:0000256" key="7">
    <source>
        <dbReference type="ARBA" id="ARBA00022837"/>
    </source>
</evidence>
<evidence type="ECO:0000256" key="2">
    <source>
        <dbReference type="ARBA" id="ARBA00001913"/>
    </source>
</evidence>
<keyword evidence="6 10" id="KW-0732">Signal</keyword>
<dbReference type="STRING" id="1230097.A0A423WEL0"/>
<evidence type="ECO:0000256" key="9">
    <source>
        <dbReference type="ARBA" id="ARBA00025679"/>
    </source>
</evidence>
<feature type="region of interest" description="Disordered" evidence="11">
    <location>
        <begin position="230"/>
        <end position="253"/>
    </location>
</feature>
<dbReference type="Pfam" id="PF03211">
    <property type="entry name" value="Pectate_lyase"/>
    <property type="match status" value="1"/>
</dbReference>
<evidence type="ECO:0000256" key="6">
    <source>
        <dbReference type="ARBA" id="ARBA00022729"/>
    </source>
</evidence>
<reference evidence="12 13" key="1">
    <citation type="submission" date="2015-09" db="EMBL/GenBank/DDBJ databases">
        <title>Host preference determinants of Valsa canker pathogens revealed by comparative genomics.</title>
        <authorList>
            <person name="Yin Z."/>
            <person name="Huang L."/>
        </authorList>
    </citation>
    <scope>NUCLEOTIDE SEQUENCE [LARGE SCALE GENOMIC DNA]</scope>
    <source>
        <strain evidence="12 13">SXYLt</strain>
    </source>
</reference>
<name>A0A423WEL0_9PEZI</name>
<evidence type="ECO:0000256" key="8">
    <source>
        <dbReference type="ARBA" id="ARBA00023239"/>
    </source>
</evidence>
<keyword evidence="8 10" id="KW-0456">Lyase</keyword>
<evidence type="ECO:0000313" key="12">
    <source>
        <dbReference type="EMBL" id="ROW01822.1"/>
    </source>
</evidence>
<dbReference type="InterPro" id="IPR012334">
    <property type="entry name" value="Pectin_lyas_fold"/>
</dbReference>
<evidence type="ECO:0000256" key="4">
    <source>
        <dbReference type="ARBA" id="ARBA00006463"/>
    </source>
</evidence>
<gene>
    <name evidence="12" type="ORF">VPNG_07769</name>
</gene>
<dbReference type="PANTHER" id="PTHR33407:SF9">
    <property type="entry name" value="PECTATE LYASE F-RELATED"/>
    <property type="match status" value="1"/>
</dbReference>
<dbReference type="EC" id="4.2.2.2" evidence="10"/>
<dbReference type="InterPro" id="IPR004898">
    <property type="entry name" value="Pectate_lyase_PlyH/PlyE-like"/>
</dbReference>
<dbReference type="InParanoid" id="A0A423WEL0"/>
<comment type="catalytic activity">
    <reaction evidence="1 10">
        <text>Eliminative cleavage of (1-&gt;4)-alpha-D-galacturonan to give oligosaccharides with 4-deoxy-alpha-D-galact-4-enuronosyl groups at their non-reducing ends.</text>
        <dbReference type="EC" id="4.2.2.2"/>
    </reaction>
</comment>
<dbReference type="Gene3D" id="2.160.20.10">
    <property type="entry name" value="Single-stranded right-handed beta-helix, Pectin lyase-like"/>
    <property type="match status" value="1"/>
</dbReference>
<evidence type="ECO:0000256" key="10">
    <source>
        <dbReference type="RuleBase" id="RU367009"/>
    </source>
</evidence>
<sequence length="258" mass="27021">MQSSIAVVMAALAIGAIATPSPQITPAPKARDIQKRFDLPASSGSSALDDVYTISAGGSFDGGMYVYDRGVECTGQDEGGDSDAVFQIEEGGTLSNVIIGANQIEGVHCQGACTLKNVWWSAVCEDAFTVKKQDAGDTTYIEGGGAYGADDKVLQHNGGGTISVSDFVVEDFGKLYRSCGNCDSMYERHIIIDGLTATSGKEICGINSNYGDSCTISDYTGSDVDDVCVTYTGTDDNDEEPEENDDNGGGSDGTYCIY</sequence>
<comment type="similarity">
    <text evidence="4 10">Belongs to the polysaccharide lyase 3 family.</text>
</comment>
<feature type="signal peptide" evidence="10">
    <location>
        <begin position="1"/>
        <end position="18"/>
    </location>
</feature>
<feature type="chain" id="PRO_5025096513" description="Pectate lyase" evidence="10">
    <location>
        <begin position="19"/>
        <end position="258"/>
    </location>
</feature>
<comment type="caution">
    <text evidence="12">The sequence shown here is derived from an EMBL/GenBank/DDBJ whole genome shotgun (WGS) entry which is preliminary data.</text>
</comment>